<feature type="compositionally biased region" description="Basic and acidic residues" evidence="1">
    <location>
        <begin position="70"/>
        <end position="84"/>
    </location>
</feature>
<feature type="region of interest" description="Disordered" evidence="1">
    <location>
        <begin position="1442"/>
        <end position="1465"/>
    </location>
</feature>
<dbReference type="GO" id="GO:0016887">
    <property type="term" value="F:ATP hydrolysis activity"/>
    <property type="evidence" value="ECO:0007669"/>
    <property type="project" value="InterPro"/>
</dbReference>
<feature type="compositionally biased region" description="Basic residues" evidence="1">
    <location>
        <begin position="226"/>
        <end position="241"/>
    </location>
</feature>
<proteinExistence type="predicted"/>
<feature type="compositionally biased region" description="Gly residues" evidence="1">
    <location>
        <begin position="1291"/>
        <end position="1300"/>
    </location>
</feature>
<feature type="compositionally biased region" description="Polar residues" evidence="1">
    <location>
        <begin position="374"/>
        <end position="391"/>
    </location>
</feature>
<feature type="compositionally biased region" description="Basic and acidic residues" evidence="1">
    <location>
        <begin position="1606"/>
        <end position="1624"/>
    </location>
</feature>
<feature type="compositionally biased region" description="Basic residues" evidence="1">
    <location>
        <begin position="1215"/>
        <end position="1226"/>
    </location>
</feature>
<gene>
    <name evidence="3" type="primary">ATAD5</name>
    <name evidence="3" type="ORF">N1851_008068</name>
</gene>
<dbReference type="PANTHER" id="PTHR23389">
    <property type="entry name" value="CHROMOSOME TRANSMISSION FIDELITY FACTOR 18"/>
    <property type="match status" value="1"/>
</dbReference>
<evidence type="ECO:0000256" key="1">
    <source>
        <dbReference type="SAM" id="MobiDB-lite"/>
    </source>
</evidence>
<organism evidence="3 4">
    <name type="scientific">Merluccius polli</name>
    <name type="common">Benguela hake</name>
    <name type="synonym">Merluccius cadenati</name>
    <dbReference type="NCBI Taxonomy" id="89951"/>
    <lineage>
        <taxon>Eukaryota</taxon>
        <taxon>Metazoa</taxon>
        <taxon>Chordata</taxon>
        <taxon>Craniata</taxon>
        <taxon>Vertebrata</taxon>
        <taxon>Euteleostomi</taxon>
        <taxon>Actinopterygii</taxon>
        <taxon>Neopterygii</taxon>
        <taxon>Teleostei</taxon>
        <taxon>Neoteleostei</taxon>
        <taxon>Acanthomorphata</taxon>
        <taxon>Zeiogadaria</taxon>
        <taxon>Gadariae</taxon>
        <taxon>Gadiformes</taxon>
        <taxon>Gadoidei</taxon>
        <taxon>Merlucciidae</taxon>
        <taxon>Merluccius</taxon>
    </lineage>
</organism>
<feature type="region of interest" description="Disordered" evidence="1">
    <location>
        <begin position="374"/>
        <end position="394"/>
    </location>
</feature>
<evidence type="ECO:0000259" key="2">
    <source>
        <dbReference type="Pfam" id="PF00004"/>
    </source>
</evidence>
<name>A0AA47N352_MERPO</name>
<comment type="caution">
    <text evidence="3">The sequence shown here is derived from an EMBL/GenBank/DDBJ whole genome shotgun (WGS) entry which is preliminary data.</text>
</comment>
<feature type="compositionally biased region" description="Basic residues" evidence="1">
    <location>
        <begin position="590"/>
        <end position="599"/>
    </location>
</feature>
<feature type="region of interest" description="Disordered" evidence="1">
    <location>
        <begin position="1184"/>
        <end position="1233"/>
    </location>
</feature>
<dbReference type="GO" id="GO:0061860">
    <property type="term" value="F:DNA clamp unloader activity"/>
    <property type="evidence" value="ECO:0007669"/>
    <property type="project" value="TreeGrafter"/>
</dbReference>
<feature type="compositionally biased region" description="Low complexity" evidence="1">
    <location>
        <begin position="1003"/>
        <end position="1012"/>
    </location>
</feature>
<protein>
    <submittedName>
        <fullName evidence="3">ATPase family AAA domain-containing protein 5</fullName>
    </submittedName>
</protein>
<feature type="compositionally biased region" description="Polar residues" evidence="1">
    <location>
        <begin position="1184"/>
        <end position="1199"/>
    </location>
</feature>
<dbReference type="Gene3D" id="3.40.50.300">
    <property type="entry name" value="P-loop containing nucleotide triphosphate hydrolases"/>
    <property type="match status" value="2"/>
</dbReference>
<feature type="compositionally biased region" description="Low complexity" evidence="1">
    <location>
        <begin position="1554"/>
        <end position="1565"/>
    </location>
</feature>
<feature type="compositionally biased region" description="Basic residues" evidence="1">
    <location>
        <begin position="105"/>
        <end position="118"/>
    </location>
</feature>
<feature type="region of interest" description="Disordered" evidence="1">
    <location>
        <begin position="169"/>
        <end position="258"/>
    </location>
</feature>
<feature type="region of interest" description="Disordered" evidence="1">
    <location>
        <begin position="412"/>
        <end position="652"/>
    </location>
</feature>
<feature type="region of interest" description="Disordered" evidence="1">
    <location>
        <begin position="1075"/>
        <end position="1111"/>
    </location>
</feature>
<dbReference type="PANTHER" id="PTHR23389:SF21">
    <property type="entry name" value="ATPASE FAMILY AAA DOMAIN-CONTAINING PROTEIN 5"/>
    <property type="match status" value="1"/>
</dbReference>
<feature type="region of interest" description="Disordered" evidence="1">
    <location>
        <begin position="1246"/>
        <end position="1312"/>
    </location>
</feature>
<feature type="compositionally biased region" description="Polar residues" evidence="1">
    <location>
        <begin position="919"/>
        <end position="935"/>
    </location>
</feature>
<evidence type="ECO:0000313" key="4">
    <source>
        <dbReference type="Proteomes" id="UP001174136"/>
    </source>
</evidence>
<feature type="compositionally biased region" description="Low complexity" evidence="1">
    <location>
        <begin position="1301"/>
        <end position="1311"/>
    </location>
</feature>
<dbReference type="GO" id="GO:0005634">
    <property type="term" value="C:nucleus"/>
    <property type="evidence" value="ECO:0007669"/>
    <property type="project" value="TreeGrafter"/>
</dbReference>
<dbReference type="Proteomes" id="UP001174136">
    <property type="component" value="Unassembled WGS sequence"/>
</dbReference>
<feature type="region of interest" description="Disordered" evidence="1">
    <location>
        <begin position="919"/>
        <end position="1022"/>
    </location>
</feature>
<feature type="compositionally biased region" description="Low complexity" evidence="1">
    <location>
        <begin position="522"/>
        <end position="540"/>
    </location>
</feature>
<feature type="compositionally biased region" description="Basic and acidic residues" evidence="1">
    <location>
        <begin position="242"/>
        <end position="258"/>
    </location>
</feature>
<dbReference type="InterPro" id="IPR003959">
    <property type="entry name" value="ATPase_AAA_core"/>
</dbReference>
<dbReference type="GO" id="GO:0003677">
    <property type="term" value="F:DNA binding"/>
    <property type="evidence" value="ECO:0007669"/>
    <property type="project" value="TreeGrafter"/>
</dbReference>
<accession>A0AA47N352</accession>
<dbReference type="EMBL" id="JAOPHQ010001434">
    <property type="protein sequence ID" value="KAK0150834.1"/>
    <property type="molecule type" value="Genomic_DNA"/>
</dbReference>
<feature type="compositionally biased region" description="Basic residues" evidence="1">
    <location>
        <begin position="490"/>
        <end position="504"/>
    </location>
</feature>
<dbReference type="SUPFAM" id="SSF52540">
    <property type="entry name" value="P-loop containing nucleoside triphosphate hydrolases"/>
    <property type="match status" value="1"/>
</dbReference>
<sequence>MAGVVAMASVIEDFETRPCKKPRKDGDSPVAKTITNYFSPVPKPVDKHFSPPRSNNIMDYFSRKPPPSSSKEKAGPLEQSKENCQRPQSAEKPAGTAPLPGKPSQRPRKPKGKVTRKLQKNEAVNSADGGETAGEPVVGGGDSGQSAPSMLGSDTGALLAQLCAESLTVDKVSDVGDAETFVSPSSLPTRKDESRDGSLKSGKRAKVKPESNSTNSLSPVAPLKDKVKRGRPPTGNPRKKKTKEEKPPPPVPEGKEAELSLCDVSMEVNVDEDSRLNNSTVTVSFEDFLQSQGEGAEEEKVGDKAEAVTGVEEMETGGQLEVPLMKENTTSLQSISPRMLTVQAEVHASSMEPVKSAKRLASIFTKRKEADLSLSPQANLEHSAPPNTTTMPLKRKSNVVLQEGDLELAVVESNSTPKCSQAERKQFMAAFKRPGPDRAMAKPGKSQVKQKQPVGTAAEEEEKAMVEPPADQSDVPSATEENTRAEKKVTAKGKKKSSKGKKKVTLSSPPAASTPDEEPEAAVETTEATTTAAGAPGSSTLPVRRSKREVLPRQAPEAEGTTRVHTSRRQQRGEKADVPQDDPLQMSTPKSHHRSKHSMYKADLVCPPDENGSPIRIKFTRIQRNASNSRTDLEKPNALASKTPGASEKKTRAKRLVEKAKVIQQQSKKTVAEEKTSVRRSSRAQAIPSKVYVDDQDSLICMEDAQTTPSVCEKPPKKKSQQRLRSLNDVLGKATTQASKVAPLFQDRKSGRLSSVVSIFDEGSREGSENSQDDEACRARRDFLKSGLPDSFKKQIAKTTATREAYSLSCSSFQPVVHVLQTSQDCPLWSLPWPVSTSLCSVKDSWCLPSNHLLPLESPLHLHTEPAPRALCERGSGWRPELSDQVRQLLMEEVSSSDPSFPAQRFLTCFLKRRDHHLQQSTATETANSTPQSSAEPLGGKRKRVGEGETSGKLAKKQRSVRLKEDEEHAVPTPEPESPKRGGCGRGGRAQRRKKEKEEQELKAITAMATTPSPAPAQEGSVIVLDDSPLAGSNDKEDMVKEEVLWTEKYQPQHSSDVIGNTASVRKLHSWLKEWKQRADREERKKQKENRREEGSNDSDWDRGEDSSQDPEDMLCNTLLITGPTGVGKTAAVYACAQELGFKVFEVNSSSQRSGRLILSQLKEATQSHQVDIHGVNAHKPTFFNSYSTSSPTASTRPGSSPRKVNSPRRVVSSPRKHPQSPRGAKRASLAPTSLASFFKMGRPSANKEVAMSNKTTQSTAAPKKSTKPAEVSSKMKEPVLKTPPAVSSGAGCGGGGGGKESSAGFSGSGEEQSKKTATSLILFEEVDVIFDEDSGFLAAIKTFMTTTKRPVILTTSDPHFSTMFDGCFEEIHFKTPSMANVSSYLRLLCLTEDTRTDPHDVSTLLSLNSCDIRQSLLQLQFWTRSTGGHHRAIPQPDQQLDAVAQKHKEPPGASSHGASDPPDLPLWDTGCAESMLGLLNIQPQGSVRELLRCPLKETAACWELVADSRRRGVHLLYSNMHALLPLPVTQLPVSTLPPLQTPSQPCPCPMDLSTTTTTTTTTSSARPGLEAPPPQPEALQLAEAVDAMDDGSPVKVSKRRRKLKRLAERDPLHSDSDSEEDFHSLAKPAVTAQGEEGQESVCEAGAQDAIQPPLRMWREPLTPQQRVVSVPVSHCLTAIADFLDDMSYMDACSLSSQGCGGGRGQGLYAAQPRAQVKDGMVDMARLENPRASRVEAERAVEIQAAAEALSFQRCLAGVTKAQEEAQALGGGEPVEQAMLELSLPVASHQRGFSLTPHPPCQPKLLQKCREVESSLLSRGVFGTLGSRPELALEYLPTLRTICRSQQLKEQGKVKRRFLHYLDSIHLAIPRDTLQHLAGDFP</sequence>
<feature type="compositionally biased region" description="Basic and acidic residues" evidence="1">
    <location>
        <begin position="1075"/>
        <end position="1106"/>
    </location>
</feature>
<feature type="region of interest" description="Disordered" evidence="1">
    <location>
        <begin position="1552"/>
        <end position="1624"/>
    </location>
</feature>
<dbReference type="InterPro" id="IPR027417">
    <property type="entry name" value="P-loop_NTPase"/>
</dbReference>
<evidence type="ECO:0000313" key="3">
    <source>
        <dbReference type="EMBL" id="KAK0150834.1"/>
    </source>
</evidence>
<feature type="region of interest" description="Disordered" evidence="1">
    <location>
        <begin position="1"/>
        <end position="153"/>
    </location>
</feature>
<feature type="domain" description="ATPase AAA-type core" evidence="2">
    <location>
        <begin position="1119"/>
        <end position="1155"/>
    </location>
</feature>
<reference evidence="3" key="1">
    <citation type="journal article" date="2023" name="Front. Mar. Sci.">
        <title>A new Merluccius polli reference genome to investigate the effects of global change in West African waters.</title>
        <authorList>
            <person name="Mateo J.L."/>
            <person name="Blanco-Fernandez C."/>
            <person name="Garcia-Vazquez E."/>
            <person name="Machado-Schiaffino G."/>
        </authorList>
    </citation>
    <scope>NUCLEOTIDE SEQUENCE</scope>
    <source>
        <strain evidence="3">C29</strain>
        <tissue evidence="3">Fin</tissue>
    </source>
</reference>
<dbReference type="Pfam" id="PF00004">
    <property type="entry name" value="AAA"/>
    <property type="match status" value="1"/>
</dbReference>
<feature type="compositionally biased region" description="Basic and acidic residues" evidence="1">
    <location>
        <begin position="189"/>
        <end position="198"/>
    </location>
</feature>
<dbReference type="GO" id="GO:0005524">
    <property type="term" value="F:ATP binding"/>
    <property type="evidence" value="ECO:0007669"/>
    <property type="project" value="InterPro"/>
</dbReference>
<keyword evidence="4" id="KW-1185">Reference proteome</keyword>